<reference evidence="1 2" key="1">
    <citation type="journal article" date="2016" name="Nat. Commun.">
        <title>Thousands of microbial genomes shed light on interconnected biogeochemical processes in an aquifer system.</title>
        <authorList>
            <person name="Anantharaman K."/>
            <person name="Brown C.T."/>
            <person name="Hug L.A."/>
            <person name="Sharon I."/>
            <person name="Castelle C.J."/>
            <person name="Probst A.J."/>
            <person name="Thomas B.C."/>
            <person name="Singh A."/>
            <person name="Wilkins M.J."/>
            <person name="Karaoz U."/>
            <person name="Brodie E.L."/>
            <person name="Williams K.H."/>
            <person name="Hubbard S.S."/>
            <person name="Banfield J.F."/>
        </authorList>
    </citation>
    <scope>NUCLEOTIDE SEQUENCE [LARGE SCALE GENOMIC DNA]</scope>
</reference>
<accession>A0A1F5ZLS1</accession>
<name>A0A1F5ZLS1_9BACT</name>
<sequence length="457" mass="52270">MHTAEYSYHPPFSYPYELDSHRVEKKPSLTDPLEYHVNYLSDNAEFEGLPHNWYEFPGIGFSMQTQMDLYRNSNSERSKWISQTKRDILGFALEYLSDKLVYPYKYYLEKSADGNNRLVDPLYGNKDILDTVKLEERDGAVKDAVGEIKSFFLDQETPNGSLAVMTSLMGKTGLTTDNGKPISYQDSYFFIFQKNHDSIKGFTIKTDFSVQEGIKVINRLPGKKLQESANEAEIVRSVRFIPYGLDPELQTSRDLIRILEKTRKDVLGKTTPYKDQNWSEVYEDAENADKLYEFNSDVQLIIQQFEEFAKETYDPFKLQKGLAATILRISEQFLRKKNESHVIELIPNGHRPITIYDINRHEDRQAYAFGEIYKKTSAKGGCAGGGSDNESFGPKGIVIESLVPRLGFPGEKSEAKWKYHKGDCKDDPEGCGSKNIDIGPCGLCKKCENRPEYNRVS</sequence>
<dbReference type="Proteomes" id="UP000176923">
    <property type="component" value="Unassembled WGS sequence"/>
</dbReference>
<comment type="caution">
    <text evidence="1">The sequence shown here is derived from an EMBL/GenBank/DDBJ whole genome shotgun (WGS) entry which is preliminary data.</text>
</comment>
<dbReference type="STRING" id="1798382.A3D77_04975"/>
<dbReference type="AlphaFoldDB" id="A0A1F5ZLS1"/>
<protein>
    <submittedName>
        <fullName evidence="1">Uncharacterized protein</fullName>
    </submittedName>
</protein>
<organism evidence="1 2">
    <name type="scientific">Candidatus Gottesmanbacteria bacterium RIFCSPHIGHO2_02_FULL_39_11</name>
    <dbReference type="NCBI Taxonomy" id="1798382"/>
    <lineage>
        <taxon>Bacteria</taxon>
        <taxon>Candidatus Gottesmaniibacteriota</taxon>
    </lineage>
</organism>
<proteinExistence type="predicted"/>
<evidence type="ECO:0000313" key="1">
    <source>
        <dbReference type="EMBL" id="OGG13420.1"/>
    </source>
</evidence>
<gene>
    <name evidence="1" type="ORF">A3D77_04975</name>
</gene>
<dbReference type="EMBL" id="MFJL01000036">
    <property type="protein sequence ID" value="OGG13420.1"/>
    <property type="molecule type" value="Genomic_DNA"/>
</dbReference>
<evidence type="ECO:0000313" key="2">
    <source>
        <dbReference type="Proteomes" id="UP000176923"/>
    </source>
</evidence>